<evidence type="ECO:0000256" key="3">
    <source>
        <dbReference type="SAM" id="MobiDB-lite"/>
    </source>
</evidence>
<dbReference type="EMBL" id="CDQK01000004">
    <property type="protein sequence ID" value="CEP23567.1"/>
    <property type="molecule type" value="Genomic_DNA"/>
</dbReference>
<protein>
    <submittedName>
        <fullName evidence="4">AEP3 protein</fullName>
    </submittedName>
</protein>
<feature type="compositionally biased region" description="Basic and acidic residues" evidence="3">
    <location>
        <begin position="88"/>
        <end position="99"/>
    </location>
</feature>
<accession>A0A0H5C6Q1</accession>
<evidence type="ECO:0000256" key="1">
    <source>
        <dbReference type="ARBA" id="ARBA00004173"/>
    </source>
</evidence>
<dbReference type="Pfam" id="PF13041">
    <property type="entry name" value="PPR_2"/>
    <property type="match status" value="1"/>
</dbReference>
<feature type="region of interest" description="Disordered" evidence="3">
    <location>
        <begin position="88"/>
        <end position="110"/>
    </location>
</feature>
<dbReference type="PANTHER" id="PTHR47933">
    <property type="entry name" value="PENTATRICOPEPTIDE REPEAT-CONTAINING PROTEIN 1, MITOCHONDRIAL"/>
    <property type="match status" value="1"/>
</dbReference>
<gene>
    <name evidence="4" type="primary">AEP3</name>
    <name evidence="4" type="ORF">BN1211_4184</name>
</gene>
<dbReference type="InterPro" id="IPR002885">
    <property type="entry name" value="PPR_rpt"/>
</dbReference>
<evidence type="ECO:0000313" key="4">
    <source>
        <dbReference type="EMBL" id="CEP23567.1"/>
    </source>
</evidence>
<sequence>MSLIKAVGDYVKVCREHNLFVTRRPRVQIKQLLPSASAVRRDVQASKKEAHGHEDPELWRLVSKGSQFQQNIVRESLKPLGFPVLRRSQERRQRDHTLDHVQYTDGESTGKGEFERGIIHTLDGQAVAQIISTLVEITPRGNTPDDVSPLSTRDAHLIFKAPKHVYTEIPPIPNFSEYPEQFEDYIYRITHSTFHHKQSSKFNGIIPKMLRNMFHPLNSNTLNIRTADSFNYVIHYFVKKWDIATCRELIVQMKAEHKTPTTTTYNIMLNALTTLQNIIHKSDPYKIALKHLTQMKRYNLKADVVTWNIVFNILRDDPSKEILVQKRKELKVPIDDYFTYSLMKHFSKRDGITGKKLLEVMRELGFTLDGRLVTLVVKMLISERQFTNALKIVSFAHENESMNYRANRESLNKFLDEFAKLKRVDLCIGAMNTFERSFGVTADYDTYTLLFEAMARSGYWKDKYALCKVLYHRMLNDLGVVAGDYWLKKLRSRLKFIHDYDVNLSYPLTEKERNLEKIITEFAFTEWKVPRWMDNNRTVKDRIASKRMGYYASRDSVGKNQSLEMKNRRELSRNYKSKIDAISITKAMQKRIPYAKDPFKELKEELSERGIISS</sequence>
<dbReference type="Proteomes" id="UP000038830">
    <property type="component" value="Unassembled WGS sequence"/>
</dbReference>
<dbReference type="GO" id="GO:0003729">
    <property type="term" value="F:mRNA binding"/>
    <property type="evidence" value="ECO:0007669"/>
    <property type="project" value="TreeGrafter"/>
</dbReference>
<comment type="subcellular location">
    <subcellularLocation>
        <location evidence="1">Mitochondrion</location>
    </subcellularLocation>
</comment>
<proteinExistence type="predicted"/>
<evidence type="ECO:0000313" key="5">
    <source>
        <dbReference type="Proteomes" id="UP000038830"/>
    </source>
</evidence>
<organism evidence="4 5">
    <name type="scientific">Cyberlindnera jadinii (strain ATCC 18201 / CBS 1600 / BCRC 20928 / JCM 3617 / NBRC 0987 / NRRL Y-1542)</name>
    <name type="common">Torula yeast</name>
    <name type="synonym">Candida utilis</name>
    <dbReference type="NCBI Taxonomy" id="983966"/>
    <lineage>
        <taxon>Eukaryota</taxon>
        <taxon>Fungi</taxon>
        <taxon>Dikarya</taxon>
        <taxon>Ascomycota</taxon>
        <taxon>Saccharomycotina</taxon>
        <taxon>Saccharomycetes</taxon>
        <taxon>Phaffomycetales</taxon>
        <taxon>Phaffomycetaceae</taxon>
        <taxon>Cyberlindnera</taxon>
    </lineage>
</organism>
<dbReference type="AlphaFoldDB" id="A0A0H5C6Q1"/>
<reference evidence="5" key="1">
    <citation type="journal article" date="2015" name="J. Biotechnol.">
        <title>The structure of the Cyberlindnera jadinii genome and its relation to Candida utilis analyzed by the occurrence of single nucleotide polymorphisms.</title>
        <authorList>
            <person name="Rupp O."/>
            <person name="Brinkrolf K."/>
            <person name="Buerth C."/>
            <person name="Kunigo M."/>
            <person name="Schneider J."/>
            <person name="Jaenicke S."/>
            <person name="Goesmann A."/>
            <person name="Puehler A."/>
            <person name="Jaeger K.-E."/>
            <person name="Ernst J.F."/>
        </authorList>
    </citation>
    <scope>NUCLEOTIDE SEQUENCE [LARGE SCALE GENOMIC DNA]</scope>
    <source>
        <strain evidence="5">ATCC 18201 / CBS 1600 / BCRC 20928 / JCM 3617 / NBRC 0987 / NRRL Y-1542</strain>
    </source>
</reference>
<evidence type="ECO:0000256" key="2">
    <source>
        <dbReference type="ARBA" id="ARBA00022737"/>
    </source>
</evidence>
<dbReference type="InterPro" id="IPR051240">
    <property type="entry name" value="Mito_RNA-Proc/Resp"/>
</dbReference>
<dbReference type="Gene3D" id="1.25.40.10">
    <property type="entry name" value="Tetratricopeptide repeat domain"/>
    <property type="match status" value="2"/>
</dbReference>
<dbReference type="GO" id="GO:0005739">
    <property type="term" value="C:mitochondrion"/>
    <property type="evidence" value="ECO:0007669"/>
    <property type="project" value="UniProtKB-SubCell"/>
</dbReference>
<name>A0A0H5C6Q1_CYBJN</name>
<keyword evidence="2" id="KW-0677">Repeat</keyword>
<dbReference type="InterPro" id="IPR011990">
    <property type="entry name" value="TPR-like_helical_dom_sf"/>
</dbReference>
<dbReference type="PANTHER" id="PTHR47933:SF11">
    <property type="entry name" value="PENTATRICOPEPTIDE REPEAT-CONTAINING PROTEIN 2"/>
    <property type="match status" value="1"/>
</dbReference>